<name>A0A2V4BVA0_9FLAO</name>
<comment type="caution">
    <text evidence="4">The sequence shown here is derived from an EMBL/GenBank/DDBJ whole genome shotgun (WGS) entry which is preliminary data.</text>
</comment>
<sequence>MNHYFLNFIQKSTFLLLISLFFSCASKKNIVYYQNIQGIDTSQNSASYEVKIQPDDLLTIIVSAEDPEIAIPFNLTTVAVSGLGKPDLATGQQTIQSYLVDRNGNIEFPVLGKLQIGGLTRSEVMQLLKERIGVYIKNPIINLRIVNFKISLQGEVGIPGTYSVASERVTLIEALSMAKDLTIYGRRNNILVIREINGIKSYNRVDITKADFINSPFYYLAQNDVIYVEPNNVRVNASAVGPNTSVIISAISILISLSVILFK</sequence>
<dbReference type="InterPro" id="IPR049712">
    <property type="entry name" value="Poly_export"/>
</dbReference>
<dbReference type="EMBL" id="QJHK01000001">
    <property type="protein sequence ID" value="PXY42557.1"/>
    <property type="molecule type" value="Genomic_DNA"/>
</dbReference>
<dbReference type="Gene3D" id="3.30.1950.10">
    <property type="entry name" value="wza like domain"/>
    <property type="match status" value="1"/>
</dbReference>
<dbReference type="PANTHER" id="PTHR33619">
    <property type="entry name" value="POLYSACCHARIDE EXPORT PROTEIN GFCE-RELATED"/>
    <property type="match status" value="1"/>
</dbReference>
<dbReference type="AlphaFoldDB" id="A0A2V4BVA0"/>
<evidence type="ECO:0000259" key="3">
    <source>
        <dbReference type="Pfam" id="PF02563"/>
    </source>
</evidence>
<evidence type="ECO:0000313" key="5">
    <source>
        <dbReference type="Proteomes" id="UP000247903"/>
    </source>
</evidence>
<keyword evidence="4" id="KW-0813">Transport</keyword>
<dbReference type="Proteomes" id="UP000247903">
    <property type="component" value="Unassembled WGS sequence"/>
</dbReference>
<accession>A0A2V4BVA0</accession>
<feature type="domain" description="Polysaccharide export protein N-terminal" evidence="3">
    <location>
        <begin position="46"/>
        <end position="145"/>
    </location>
</feature>
<evidence type="ECO:0000256" key="2">
    <source>
        <dbReference type="SAM" id="Phobius"/>
    </source>
</evidence>
<dbReference type="Pfam" id="PF02563">
    <property type="entry name" value="Poly_export"/>
    <property type="match status" value="1"/>
</dbReference>
<gene>
    <name evidence="4" type="ORF">DMB65_00590</name>
</gene>
<reference evidence="4 5" key="1">
    <citation type="submission" date="2018-05" db="EMBL/GenBank/DDBJ databases">
        <title>Flavobacterium sp. strain IMCC34759, incomplete genome.</title>
        <authorList>
            <person name="Joung Y."/>
            <person name="Cho J."/>
        </authorList>
    </citation>
    <scope>NUCLEOTIDE SEQUENCE [LARGE SCALE GENOMIC DNA]</scope>
    <source>
        <strain evidence="4 5">IMCC34759</strain>
    </source>
</reference>
<evidence type="ECO:0000313" key="4">
    <source>
        <dbReference type="EMBL" id="PXY42557.1"/>
    </source>
</evidence>
<keyword evidence="2" id="KW-1133">Transmembrane helix</keyword>
<evidence type="ECO:0000256" key="1">
    <source>
        <dbReference type="ARBA" id="ARBA00022729"/>
    </source>
</evidence>
<keyword evidence="4" id="KW-0762">Sugar transport</keyword>
<proteinExistence type="predicted"/>
<dbReference type="OrthoDB" id="662756at2"/>
<feature type="transmembrane region" description="Helical" evidence="2">
    <location>
        <begin position="244"/>
        <end position="262"/>
    </location>
</feature>
<keyword evidence="2" id="KW-0812">Transmembrane</keyword>
<dbReference type="PANTHER" id="PTHR33619:SF3">
    <property type="entry name" value="POLYSACCHARIDE EXPORT PROTEIN GFCE-RELATED"/>
    <property type="match status" value="1"/>
</dbReference>
<organism evidence="4 5">
    <name type="scientific">Flavobacterium cheongpyeongense</name>
    <dbReference type="NCBI Taxonomy" id="2212651"/>
    <lineage>
        <taxon>Bacteria</taxon>
        <taxon>Pseudomonadati</taxon>
        <taxon>Bacteroidota</taxon>
        <taxon>Flavobacteriia</taxon>
        <taxon>Flavobacteriales</taxon>
        <taxon>Flavobacteriaceae</taxon>
        <taxon>Flavobacterium</taxon>
    </lineage>
</organism>
<keyword evidence="2" id="KW-0472">Membrane</keyword>
<protein>
    <submittedName>
        <fullName evidence="4">Sugar transporter</fullName>
    </submittedName>
</protein>
<keyword evidence="5" id="KW-1185">Reference proteome</keyword>
<dbReference type="InterPro" id="IPR003715">
    <property type="entry name" value="Poly_export_N"/>
</dbReference>
<keyword evidence="1" id="KW-0732">Signal</keyword>
<dbReference type="GO" id="GO:0015159">
    <property type="term" value="F:polysaccharide transmembrane transporter activity"/>
    <property type="evidence" value="ECO:0007669"/>
    <property type="project" value="InterPro"/>
</dbReference>